<evidence type="ECO:0000313" key="1">
    <source>
        <dbReference type="EMBL" id="MBE9213802.1"/>
    </source>
</evidence>
<protein>
    <recommendedName>
        <fullName evidence="3">Right handed beta helix domain-containing protein</fullName>
    </recommendedName>
</protein>
<dbReference type="Proteomes" id="UP000620559">
    <property type="component" value="Unassembled WGS sequence"/>
</dbReference>
<keyword evidence="2" id="KW-1185">Reference proteome</keyword>
<dbReference type="InterPro" id="IPR006626">
    <property type="entry name" value="PbH1"/>
</dbReference>
<dbReference type="RefSeq" id="WP_193921015.1">
    <property type="nucleotide sequence ID" value="NZ_JADEWL010000042.1"/>
</dbReference>
<dbReference type="SMART" id="SM00710">
    <property type="entry name" value="PbH1"/>
    <property type="match status" value="10"/>
</dbReference>
<sequence length="635" mass="67073">MAIIKVSSTADSGKGTLREAIFKSNSGDTIRFDSALANKTIRLKEQLVVDKSLTIDGADASNLTISGENKTRILHVSYNYSDVVLKNLTFTKGKAVDNNPNKTLRGGAIELVDSNTLVVENSRFIKNVGERSGAIFVGYGASATINNSVFDGNDGTVAKDGFSAGAISTYGGGEGATVVNSNGKRNVGGNAFLDIRDTTFTNNKGTYGAVYTLLTGLRVEDSVFRKNEGKKGSGAIFTDGANGTEKPDNLGGTTLIRNVVAEENVGGGGYGGAFFLSGYSKDKIVIENSKIANNKAPRGGGLAVQSYQDEANPASLIIRNSTIANNISPSQGAGLWTDVKGGVTIKDSIFSGNRVTNSNKDGQIGGAIVLNTPKSAKSTITNTTFVNNYADRQAGNIWIAGETQGKNLTISKSKFAGNRSPQFNGESERTVNFKVTDGGGNIVQNKNGADTSISGAKFVENLQLNPVPQSAGDFGINSESQLSINSTNSEPQSAVYRRVTGGSKLTPQSIPTSTEDGIINGGIINLRNLQDRVVDTITNQPILPGEKGYEITALNQRTELELPVDNDGGILFPPYAIANANLEEFLVQNPTDNLNPNGLNAYFVFGNGNPDSLQELKYSDHTLGLEDLAEVGFLR</sequence>
<evidence type="ECO:0008006" key="3">
    <source>
        <dbReference type="Google" id="ProtNLM"/>
    </source>
</evidence>
<accession>A0A8J7K287</accession>
<evidence type="ECO:0000313" key="2">
    <source>
        <dbReference type="Proteomes" id="UP000620559"/>
    </source>
</evidence>
<dbReference type="AlphaFoldDB" id="A0A8J7K287"/>
<dbReference type="SUPFAM" id="SSF51126">
    <property type="entry name" value="Pectin lyase-like"/>
    <property type="match status" value="2"/>
</dbReference>
<dbReference type="PANTHER" id="PTHR11319">
    <property type="entry name" value="G PROTEIN-COUPLED RECEPTOR-RELATED"/>
    <property type="match status" value="1"/>
</dbReference>
<dbReference type="Gene3D" id="2.160.20.10">
    <property type="entry name" value="Single-stranded right-handed beta-helix, Pectin lyase-like"/>
    <property type="match status" value="1"/>
</dbReference>
<gene>
    <name evidence="1" type="ORF">IQ247_14190</name>
</gene>
<name>A0A8J7K287_9CYAN</name>
<dbReference type="InterPro" id="IPR012334">
    <property type="entry name" value="Pectin_lyas_fold"/>
</dbReference>
<dbReference type="EMBL" id="JADEWL010000042">
    <property type="protein sequence ID" value="MBE9213802.1"/>
    <property type="molecule type" value="Genomic_DNA"/>
</dbReference>
<dbReference type="PANTHER" id="PTHR11319:SF35">
    <property type="entry name" value="OUTER MEMBRANE PROTEIN PMPC-RELATED"/>
    <property type="match status" value="1"/>
</dbReference>
<dbReference type="InterPro" id="IPR011050">
    <property type="entry name" value="Pectin_lyase_fold/virulence"/>
</dbReference>
<comment type="caution">
    <text evidence="1">The sequence shown here is derived from an EMBL/GenBank/DDBJ whole genome shotgun (WGS) entry which is preliminary data.</text>
</comment>
<reference evidence="1" key="1">
    <citation type="submission" date="2020-10" db="EMBL/GenBank/DDBJ databases">
        <authorList>
            <person name="Castelo-Branco R."/>
            <person name="Eusebio N."/>
            <person name="Adriana R."/>
            <person name="Vieira A."/>
            <person name="Brugerolle De Fraissinette N."/>
            <person name="Rezende De Castro R."/>
            <person name="Schneider M.P."/>
            <person name="Vasconcelos V."/>
            <person name="Leao P.N."/>
        </authorList>
    </citation>
    <scope>NUCLEOTIDE SEQUENCE</scope>
    <source>
        <strain evidence="1">LEGE 06105</strain>
    </source>
</reference>
<proteinExistence type="predicted"/>
<organism evidence="1 2">
    <name type="scientific">Plectonema cf. radiosum LEGE 06105</name>
    <dbReference type="NCBI Taxonomy" id="945769"/>
    <lineage>
        <taxon>Bacteria</taxon>
        <taxon>Bacillati</taxon>
        <taxon>Cyanobacteriota</taxon>
        <taxon>Cyanophyceae</taxon>
        <taxon>Oscillatoriophycideae</taxon>
        <taxon>Oscillatoriales</taxon>
        <taxon>Microcoleaceae</taxon>
        <taxon>Plectonema</taxon>
    </lineage>
</organism>